<name>A0ACB0JW49_TRIPR</name>
<sequence length="1063" mass="120361">MKELKPQSSSSFTCEWVYDVFLSFRGEDTRNGFTGKFYNALCVKGINTFIDDQNLRKGEEIKLALMTAIQQSRMAIVIFSENYASSTFCLEELTKIMECIKHKGRLVWPVFYLVDPSDVRHQKGSYAEALANHEREKTINKATVKRWRLALQEAANLVGWHFKHRNDCEYEFIGKIIQKISENINRRHLHVAKYPVGLESRVQKVNSLLEVESNEVVQMVGIYGMGGLGKTTVACAVYNCIADRFDCLCFLANVRENSKKYGLVQLQEMLLRELVGEKYLKLCSLNKGISIIKSRLCRKKNLLILDDVDSLEQLEALAGGLDWFGSGSRVIITTRDKHLLHVHGIERVYEVDELKSGEALELFAWNAFKTKEIDPSYVDISKRAVLYSNGLPLSVEIIGSDLCGKTKLEWKSALDTYEKIPHEKIQEILRVSYDGLTEREKEIFLDITCFFKGYKLSDVKNILCSGRGFSPDYAIKVLIDKSLIKVGGYRVRMHDLIEDMGREIVRLEAPSKPGERSRLWFSKDILNVFKENKGSDKTEIIMLRLLKDKEVQWDGNALKNMENLKILVIEKAHFSKGPNHFPKSLKVLTWCDYPESSLPAHYDPKTLVILDMSMGLFTFGNQKIMKFKSLTEMKLSSCQSLKQVPDMSGAPNLKKLHLDSCKNLVEVHDSVGFLGKLEDLNLNRCTGLKILPRGINLPSLKTMSLRNCTSLKNFPEILGKMENITYLVLSDSGISELPFSMGRLVGLANLSIDRCSKLLELPSSIFMLPKLETLEAYSCKGLVRIKKGKGQLQETSSGVRSVVDFSFCHLSDEFLVALLPCFHCVTYLSLDYSSITILPSCITACHSLKELTLNNCTELQEIRDLPPNIKHFSAINCTSLTSQSKKMLLNKILPNSGAKYICFPGSTIPSWFHQNRQALSMSFKFRNKLPPMALSVAVIAGGCYCSICCLKCDFDLIINGSKRLTNFLHVSWSKTNAIDTNLNHIILLDLQLKASLDMIGKLRIKNGWNHAEISLVKNCGQDMKWMKLHVQEQKTSMADIQIINPKVAIEGKEKKNVTRGNKR</sequence>
<keyword evidence="2" id="KW-1185">Reference proteome</keyword>
<dbReference type="Proteomes" id="UP001177021">
    <property type="component" value="Unassembled WGS sequence"/>
</dbReference>
<accession>A0ACB0JW49</accession>
<protein>
    <submittedName>
        <fullName evidence="1">Uncharacterized protein</fullName>
    </submittedName>
</protein>
<organism evidence="1 2">
    <name type="scientific">Trifolium pratense</name>
    <name type="common">Red clover</name>
    <dbReference type="NCBI Taxonomy" id="57577"/>
    <lineage>
        <taxon>Eukaryota</taxon>
        <taxon>Viridiplantae</taxon>
        <taxon>Streptophyta</taxon>
        <taxon>Embryophyta</taxon>
        <taxon>Tracheophyta</taxon>
        <taxon>Spermatophyta</taxon>
        <taxon>Magnoliopsida</taxon>
        <taxon>eudicotyledons</taxon>
        <taxon>Gunneridae</taxon>
        <taxon>Pentapetalae</taxon>
        <taxon>rosids</taxon>
        <taxon>fabids</taxon>
        <taxon>Fabales</taxon>
        <taxon>Fabaceae</taxon>
        <taxon>Papilionoideae</taxon>
        <taxon>50 kb inversion clade</taxon>
        <taxon>NPAAA clade</taxon>
        <taxon>Hologalegina</taxon>
        <taxon>IRL clade</taxon>
        <taxon>Trifolieae</taxon>
        <taxon>Trifolium</taxon>
    </lineage>
</organism>
<evidence type="ECO:0000313" key="1">
    <source>
        <dbReference type="EMBL" id="CAJ2647942.1"/>
    </source>
</evidence>
<evidence type="ECO:0000313" key="2">
    <source>
        <dbReference type="Proteomes" id="UP001177021"/>
    </source>
</evidence>
<gene>
    <name evidence="1" type="ORF">MILVUS5_LOCUS16371</name>
</gene>
<proteinExistence type="predicted"/>
<comment type="caution">
    <text evidence="1">The sequence shown here is derived from an EMBL/GenBank/DDBJ whole genome shotgun (WGS) entry which is preliminary data.</text>
</comment>
<dbReference type="EMBL" id="CASHSV030000109">
    <property type="protein sequence ID" value="CAJ2647942.1"/>
    <property type="molecule type" value="Genomic_DNA"/>
</dbReference>
<reference evidence="1" key="1">
    <citation type="submission" date="2023-10" db="EMBL/GenBank/DDBJ databases">
        <authorList>
            <person name="Rodriguez Cubillos JULIANA M."/>
            <person name="De Vega J."/>
        </authorList>
    </citation>
    <scope>NUCLEOTIDE SEQUENCE</scope>
</reference>